<dbReference type="Gramene" id="AUR62003947-RA">
    <property type="protein sequence ID" value="AUR62003947-RA:cds"/>
    <property type="gene ID" value="AUR62003947"/>
</dbReference>
<feature type="compositionally biased region" description="Polar residues" evidence="1">
    <location>
        <begin position="1"/>
        <end position="23"/>
    </location>
</feature>
<name>A0A803KY38_CHEQI</name>
<protein>
    <submittedName>
        <fullName evidence="2">Uncharacterized protein</fullName>
    </submittedName>
</protein>
<evidence type="ECO:0000313" key="3">
    <source>
        <dbReference type="Proteomes" id="UP000596660"/>
    </source>
</evidence>
<accession>A0A803KY38</accession>
<dbReference type="PANTHER" id="PTHR33156">
    <property type="entry name" value="OS02G0230000 PROTEIN"/>
    <property type="match status" value="1"/>
</dbReference>
<sequence>MAWRSGSFSRSFLNATRSPSIRPSTAFRRPSSPLLPNPARNSRRLSFTNPRSVEVLGCAQSLMPMHSVVVDTRLTSYIAVDARAFCELSQGTFCRTCQDR</sequence>
<organism evidence="2 3">
    <name type="scientific">Chenopodium quinoa</name>
    <name type="common">Quinoa</name>
    <dbReference type="NCBI Taxonomy" id="63459"/>
    <lineage>
        <taxon>Eukaryota</taxon>
        <taxon>Viridiplantae</taxon>
        <taxon>Streptophyta</taxon>
        <taxon>Embryophyta</taxon>
        <taxon>Tracheophyta</taxon>
        <taxon>Spermatophyta</taxon>
        <taxon>Magnoliopsida</taxon>
        <taxon>eudicotyledons</taxon>
        <taxon>Gunneridae</taxon>
        <taxon>Pentapetalae</taxon>
        <taxon>Caryophyllales</taxon>
        <taxon>Chenopodiaceae</taxon>
        <taxon>Chenopodioideae</taxon>
        <taxon>Atripliceae</taxon>
        <taxon>Chenopodium</taxon>
    </lineage>
</organism>
<reference evidence="2" key="1">
    <citation type="journal article" date="2017" name="Nature">
        <title>The genome of Chenopodium quinoa.</title>
        <authorList>
            <person name="Jarvis D.E."/>
            <person name="Ho Y.S."/>
            <person name="Lightfoot D.J."/>
            <person name="Schmoeckel S.M."/>
            <person name="Li B."/>
            <person name="Borm T.J.A."/>
            <person name="Ohyanagi H."/>
            <person name="Mineta K."/>
            <person name="Michell C.T."/>
            <person name="Saber N."/>
            <person name="Kharbatia N.M."/>
            <person name="Rupper R.R."/>
            <person name="Sharp A.R."/>
            <person name="Dally N."/>
            <person name="Boughton B.A."/>
            <person name="Woo Y.H."/>
            <person name="Gao G."/>
            <person name="Schijlen E.G.W.M."/>
            <person name="Guo X."/>
            <person name="Momin A.A."/>
            <person name="Negrao S."/>
            <person name="Al-Babili S."/>
            <person name="Gehring C."/>
            <person name="Roessner U."/>
            <person name="Jung C."/>
            <person name="Murphy K."/>
            <person name="Arold S.T."/>
            <person name="Gojobori T."/>
            <person name="van der Linden C.G."/>
            <person name="van Loo E.N."/>
            <person name="Jellen E.N."/>
            <person name="Maughan P.J."/>
            <person name="Tester M."/>
        </authorList>
    </citation>
    <scope>NUCLEOTIDE SEQUENCE [LARGE SCALE GENOMIC DNA]</scope>
    <source>
        <strain evidence="2">cv. PI 614886</strain>
    </source>
</reference>
<feature type="region of interest" description="Disordered" evidence="1">
    <location>
        <begin position="1"/>
        <end position="46"/>
    </location>
</feature>
<evidence type="ECO:0000256" key="1">
    <source>
        <dbReference type="SAM" id="MobiDB-lite"/>
    </source>
</evidence>
<proteinExistence type="predicted"/>
<dbReference type="AlphaFoldDB" id="A0A803KY38"/>
<dbReference type="PANTHER" id="PTHR33156:SF26">
    <property type="entry name" value="OS12G0592200 PROTEIN"/>
    <property type="match status" value="1"/>
</dbReference>
<reference evidence="2" key="2">
    <citation type="submission" date="2021-03" db="UniProtKB">
        <authorList>
            <consortium name="EnsemblPlants"/>
        </authorList>
    </citation>
    <scope>IDENTIFICATION</scope>
</reference>
<dbReference type="InterPro" id="IPR043459">
    <property type="entry name" value="NFD6/NOXY2-like"/>
</dbReference>
<keyword evidence="3" id="KW-1185">Reference proteome</keyword>
<dbReference type="EnsemblPlants" id="AUR62003947-RA">
    <property type="protein sequence ID" value="AUR62003947-RA:cds"/>
    <property type="gene ID" value="AUR62003947"/>
</dbReference>
<dbReference type="OMA" id="NARAFCE"/>
<dbReference type="Proteomes" id="UP000596660">
    <property type="component" value="Unplaced"/>
</dbReference>
<evidence type="ECO:0000313" key="2">
    <source>
        <dbReference type="EnsemblPlants" id="AUR62003947-RA:cds"/>
    </source>
</evidence>